<accession>A0ABC9EHN1</accession>
<dbReference type="EMBL" id="OZ075114">
    <property type="protein sequence ID" value="CAL5057170.1"/>
    <property type="molecule type" value="Genomic_DNA"/>
</dbReference>
<feature type="transmembrane region" description="Helical" evidence="1">
    <location>
        <begin position="78"/>
        <end position="95"/>
    </location>
</feature>
<reference evidence="2 3" key="2">
    <citation type="submission" date="2024-10" db="EMBL/GenBank/DDBJ databases">
        <authorList>
            <person name="Ryan C."/>
        </authorList>
    </citation>
    <scope>NUCLEOTIDE SEQUENCE [LARGE SCALE GENOMIC DNA]</scope>
</reference>
<sequence length="97" mass="10950">MALRSLVVKLKDLPRRIPVSGAFAPKEIPWSSSCARLIDPAKYGSTEEMARAIGPLLEQNMKLDREAHRKRTRVYDRNTALMAVFCFGSLGYMLSHI</sequence>
<keyword evidence="1" id="KW-0812">Transmembrane</keyword>
<name>A0ABC9EHN1_9POAL</name>
<evidence type="ECO:0000256" key="1">
    <source>
        <dbReference type="SAM" id="Phobius"/>
    </source>
</evidence>
<protein>
    <submittedName>
        <fullName evidence="2">Uncharacterized protein</fullName>
    </submittedName>
</protein>
<keyword evidence="3" id="KW-1185">Reference proteome</keyword>
<evidence type="ECO:0000313" key="2">
    <source>
        <dbReference type="EMBL" id="CAL5057170.1"/>
    </source>
</evidence>
<dbReference type="Proteomes" id="UP001497457">
    <property type="component" value="Chromosome 4rd"/>
</dbReference>
<organism evidence="2 3">
    <name type="scientific">Urochloa decumbens</name>
    <dbReference type="NCBI Taxonomy" id="240449"/>
    <lineage>
        <taxon>Eukaryota</taxon>
        <taxon>Viridiplantae</taxon>
        <taxon>Streptophyta</taxon>
        <taxon>Embryophyta</taxon>
        <taxon>Tracheophyta</taxon>
        <taxon>Spermatophyta</taxon>
        <taxon>Magnoliopsida</taxon>
        <taxon>Liliopsida</taxon>
        <taxon>Poales</taxon>
        <taxon>Poaceae</taxon>
        <taxon>PACMAD clade</taxon>
        <taxon>Panicoideae</taxon>
        <taxon>Panicodae</taxon>
        <taxon>Paniceae</taxon>
        <taxon>Melinidinae</taxon>
        <taxon>Urochloa</taxon>
    </lineage>
</organism>
<dbReference type="AlphaFoldDB" id="A0ABC9EHN1"/>
<keyword evidence="1" id="KW-0472">Membrane</keyword>
<reference evidence="3" key="1">
    <citation type="submission" date="2024-06" db="EMBL/GenBank/DDBJ databases">
        <authorList>
            <person name="Ryan C."/>
        </authorList>
    </citation>
    <scope>NUCLEOTIDE SEQUENCE [LARGE SCALE GENOMIC DNA]</scope>
</reference>
<evidence type="ECO:0000313" key="3">
    <source>
        <dbReference type="Proteomes" id="UP001497457"/>
    </source>
</evidence>
<keyword evidence="1" id="KW-1133">Transmembrane helix</keyword>
<proteinExistence type="predicted"/>
<gene>
    <name evidence="2" type="ORF">URODEC1_LOCUS95479</name>
</gene>